<comment type="caution">
    <text evidence="2">The sequence shown here is derived from an EMBL/GenBank/DDBJ whole genome shotgun (WGS) entry which is preliminary data.</text>
</comment>
<dbReference type="Proteomes" id="UP000766629">
    <property type="component" value="Unassembled WGS sequence"/>
</dbReference>
<reference evidence="2 3" key="1">
    <citation type="submission" date="2021-06" db="EMBL/GenBank/DDBJ databases">
        <title>50 bacteria genomes isolated from Dapeng, Shenzhen, China.</title>
        <authorList>
            <person name="Zheng W."/>
            <person name="Yu S."/>
            <person name="Huang Y."/>
        </authorList>
    </citation>
    <scope>NUCLEOTIDE SEQUENCE [LARGE SCALE GENOMIC DNA]</scope>
    <source>
        <strain evidence="2 3">DP1N14-2</strain>
    </source>
</reference>
<sequence>MTRSLLTSVCALLLASASFADETHAIHQEGAIVSAAKASKAAAFDILAAHAHRDGRLVTFHMTTNGIAGAEQPDPAGALGGAPVLSYVWPTSLDPAAVGFEGGTGILALAATSHPDFDDTPLYDENNDGDPANDGLLWHSHWVVLTLTEACGDGALGVRDIPEGTAPAMPATWPGLPVFIDSPGYTPLFEGPEITVTVPFVSAETVAGAAYDGVTSALRVNKNIHAPLLCVTDVFDVASGDLSLPGAIN</sequence>
<feature type="signal peptide" evidence="1">
    <location>
        <begin position="1"/>
        <end position="20"/>
    </location>
</feature>
<name>A0ABS7NLZ6_9RHOB</name>
<evidence type="ECO:0008006" key="4">
    <source>
        <dbReference type="Google" id="ProtNLM"/>
    </source>
</evidence>
<dbReference type="EMBL" id="JAHVJA010000022">
    <property type="protein sequence ID" value="MBY6142223.1"/>
    <property type="molecule type" value="Genomic_DNA"/>
</dbReference>
<accession>A0ABS7NLZ6</accession>
<keyword evidence="3" id="KW-1185">Reference proteome</keyword>
<gene>
    <name evidence="2" type="ORF">KUV26_22570</name>
</gene>
<feature type="chain" id="PRO_5045482755" description="CHRD domain-containing protein" evidence="1">
    <location>
        <begin position="21"/>
        <end position="249"/>
    </location>
</feature>
<proteinExistence type="predicted"/>
<evidence type="ECO:0000313" key="3">
    <source>
        <dbReference type="Proteomes" id="UP000766629"/>
    </source>
</evidence>
<keyword evidence="1" id="KW-0732">Signal</keyword>
<dbReference type="RefSeq" id="WP_222510137.1">
    <property type="nucleotide sequence ID" value="NZ_JAHVJA010000022.1"/>
</dbReference>
<evidence type="ECO:0000313" key="2">
    <source>
        <dbReference type="EMBL" id="MBY6142223.1"/>
    </source>
</evidence>
<protein>
    <recommendedName>
        <fullName evidence="4">CHRD domain-containing protein</fullName>
    </recommendedName>
</protein>
<organism evidence="2 3">
    <name type="scientific">Leisingera daeponensis</name>
    <dbReference type="NCBI Taxonomy" id="405746"/>
    <lineage>
        <taxon>Bacteria</taxon>
        <taxon>Pseudomonadati</taxon>
        <taxon>Pseudomonadota</taxon>
        <taxon>Alphaproteobacteria</taxon>
        <taxon>Rhodobacterales</taxon>
        <taxon>Roseobacteraceae</taxon>
        <taxon>Leisingera</taxon>
    </lineage>
</organism>
<evidence type="ECO:0000256" key="1">
    <source>
        <dbReference type="SAM" id="SignalP"/>
    </source>
</evidence>